<evidence type="ECO:0000313" key="5">
    <source>
        <dbReference type="Proteomes" id="UP000564836"/>
    </source>
</evidence>
<evidence type="ECO:0000313" key="4">
    <source>
        <dbReference type="EMBL" id="UGX98256.1"/>
    </source>
</evidence>
<reference evidence="5 6" key="4">
    <citation type="journal article" date="2022" name="Int. J. Syst. Evol. Microbiol.">
        <title>Strains of Bradyrhizobium barranii sp. nov. associated with legumes native to Canada are symbionts of soybeans and belong to different subspecies (subsp. barranii subsp. nov. and subsp. apii subsp. nov.) and symbiovars (sv. glycinearum and sv. septentrionale).</title>
        <authorList>
            <person name="Bromfield E.S.P."/>
            <person name="Cloutier S."/>
            <person name="Wasai-Hara S."/>
            <person name="Minamisawa K."/>
        </authorList>
    </citation>
    <scope>NUCLEOTIDE SEQUENCE [LARGE SCALE GENOMIC DNA]</scope>
    <source>
        <strain evidence="3 6">144S4</strain>
        <strain evidence="5">323S2</strain>
    </source>
</reference>
<evidence type="ECO:0000313" key="2">
    <source>
        <dbReference type="EMBL" id="NYY94925.1"/>
    </source>
</evidence>
<reference evidence="1" key="3">
    <citation type="submission" date="2021-03" db="EMBL/GenBank/DDBJ databases">
        <title>Whole Genome Sequence of Bradyrhizobium sp. Strain 144S4.</title>
        <authorList>
            <person name="Bromfield E.S.P."/>
            <person name="Cloutier S."/>
        </authorList>
    </citation>
    <scope>NUCLEOTIDE SEQUENCE [LARGE SCALE GENOMIC DNA]</scope>
    <source>
        <strain evidence="1">144S4</strain>
    </source>
</reference>
<dbReference type="EMBL" id="CP086136">
    <property type="protein sequence ID" value="UEM17321.1"/>
    <property type="molecule type" value="Genomic_DNA"/>
</dbReference>
<gene>
    <name evidence="4" type="ORF">G6321_00025265</name>
    <name evidence="2" type="ORF">G6321_42960</name>
    <name evidence="3" type="ORF">J4G43_025665</name>
    <name evidence="1" type="ORF">J4G43_27675</name>
</gene>
<evidence type="ECO:0000313" key="6">
    <source>
        <dbReference type="Proteomes" id="UP000664702"/>
    </source>
</evidence>
<organism evidence="2">
    <name type="scientific">Bradyrhizobium barranii subsp. barranii</name>
    <dbReference type="NCBI Taxonomy" id="2823807"/>
    <lineage>
        <taxon>Bacteria</taxon>
        <taxon>Pseudomonadati</taxon>
        <taxon>Pseudomonadota</taxon>
        <taxon>Alphaproteobacteria</taxon>
        <taxon>Hyphomicrobiales</taxon>
        <taxon>Nitrobacteraceae</taxon>
        <taxon>Bradyrhizobium</taxon>
        <taxon>Bradyrhizobium barranii</taxon>
    </lineage>
</organism>
<dbReference type="RefSeq" id="WP_166341452.1">
    <property type="nucleotide sequence ID" value="NZ_CP086136.1"/>
</dbReference>
<reference evidence="4 5" key="1">
    <citation type="journal article" date="2017" name="Syst. Appl. Microbiol.">
        <title>Soybeans inoculated with root zone soils of Canadian native legumes harbour diverse and novel Bradyrhizobium spp. that possess agricultural potential.</title>
        <authorList>
            <person name="Bromfield E.S.P."/>
            <person name="Cloutier S."/>
            <person name="Tambong J.T."/>
            <person name="Tran Thi T.V."/>
        </authorList>
    </citation>
    <scope>NUCLEOTIDE SEQUENCE [LARGE SCALE GENOMIC DNA]</scope>
    <source>
        <strain evidence="4 5">323S2</strain>
    </source>
</reference>
<accession>A0A7Z0TWR0</accession>
<dbReference type="EMBL" id="JAGEMI010000001">
    <property type="protein sequence ID" value="MBO1864568.1"/>
    <property type="molecule type" value="Genomic_DNA"/>
</dbReference>
<dbReference type="AlphaFoldDB" id="A0A7Z0TWR0"/>
<dbReference type="KEGG" id="bban:J4G43_025665"/>
<dbReference type="EMBL" id="JACBFH010000001">
    <property type="protein sequence ID" value="NYY94925.1"/>
    <property type="molecule type" value="Genomic_DNA"/>
</dbReference>
<dbReference type="Proteomes" id="UP000564836">
    <property type="component" value="Chromosome"/>
</dbReference>
<dbReference type="Proteomes" id="UP000664702">
    <property type="component" value="Chromosome"/>
</dbReference>
<evidence type="ECO:0000313" key="1">
    <source>
        <dbReference type="EMBL" id="MBO1864568.1"/>
    </source>
</evidence>
<evidence type="ECO:0000313" key="3">
    <source>
        <dbReference type="EMBL" id="UEM17321.1"/>
    </source>
</evidence>
<reference evidence="2" key="2">
    <citation type="submission" date="2020-06" db="EMBL/GenBank/DDBJ databases">
        <title>Whole Genome Sequence of Bradyrhizobium sp. Strain 323S2.</title>
        <authorList>
            <person name="Bromfield E.S.P."/>
        </authorList>
    </citation>
    <scope>NUCLEOTIDE SEQUENCE [LARGE SCALE GENOMIC DNA]</scope>
    <source>
        <strain evidence="2">323S2</strain>
    </source>
</reference>
<sequence>MSADLILATLGAGGEPAVKLANVIQKLVLEAAKLGELDIAVYVRSTGQLMSEDEADALPAEQLAAVRDHLVRVKRFPSRWLDRLDDAINRGLFWNYSDDQIVQFMLMGPR</sequence>
<proteinExistence type="predicted"/>
<name>A0A7Z0TWR0_9BRAD</name>
<dbReference type="EMBL" id="CP088280">
    <property type="protein sequence ID" value="UGX98256.1"/>
    <property type="molecule type" value="Genomic_DNA"/>
</dbReference>
<protein>
    <submittedName>
        <fullName evidence="2">Uncharacterized protein</fullName>
    </submittedName>
</protein>